<comment type="subcellular location">
    <subcellularLocation>
        <location evidence="1">Cell membrane</location>
        <topology evidence="1">Single-pass type I membrane protein</topology>
    </subcellularLocation>
</comment>
<dbReference type="Proteomes" id="UP000515154">
    <property type="component" value="Linkage group LG14"/>
</dbReference>
<dbReference type="FunFam" id="2.60.40.60:FF:000104">
    <property type="entry name" value="cadherin-23 isoform X1"/>
    <property type="match status" value="1"/>
</dbReference>
<dbReference type="InterPro" id="IPR002126">
    <property type="entry name" value="Cadherin-like_dom"/>
</dbReference>
<evidence type="ECO:0000256" key="11">
    <source>
        <dbReference type="PROSITE-ProRule" id="PRU00043"/>
    </source>
</evidence>
<dbReference type="RefSeq" id="XP_036364981.1">
    <property type="nucleotide sequence ID" value="XM_036509088.1"/>
</dbReference>
<feature type="domain" description="Cadherin" evidence="14">
    <location>
        <begin position="579"/>
        <end position="692"/>
    </location>
</feature>
<dbReference type="PANTHER" id="PTHR24028:SF146">
    <property type="entry name" value="CADHERIN 96CB, ISOFORM D-RELATED"/>
    <property type="match status" value="1"/>
</dbReference>
<keyword evidence="3 12" id="KW-0812">Transmembrane</keyword>
<feature type="chain" id="PRO_5045019853" evidence="13">
    <location>
        <begin position="26"/>
        <end position="814"/>
    </location>
</feature>
<keyword evidence="9 12" id="KW-0472">Membrane</keyword>
<evidence type="ECO:0000256" key="2">
    <source>
        <dbReference type="ARBA" id="ARBA00022475"/>
    </source>
</evidence>
<evidence type="ECO:0000256" key="12">
    <source>
        <dbReference type="SAM" id="Phobius"/>
    </source>
</evidence>
<dbReference type="Pfam" id="PF00028">
    <property type="entry name" value="Cadherin"/>
    <property type="match status" value="5"/>
</dbReference>
<dbReference type="FunFam" id="2.60.40.60:FF:000002">
    <property type="entry name" value="Protocadherin alpha 2"/>
    <property type="match status" value="1"/>
</dbReference>
<evidence type="ECO:0000313" key="17">
    <source>
        <dbReference type="RefSeq" id="XP_036364982.1"/>
    </source>
</evidence>
<dbReference type="GO" id="GO:0007156">
    <property type="term" value="P:homophilic cell adhesion via plasma membrane adhesion molecules"/>
    <property type="evidence" value="ECO:0007669"/>
    <property type="project" value="InterPro"/>
</dbReference>
<evidence type="ECO:0000256" key="10">
    <source>
        <dbReference type="ARBA" id="ARBA00023180"/>
    </source>
</evidence>
<evidence type="ECO:0000256" key="7">
    <source>
        <dbReference type="ARBA" id="ARBA00022889"/>
    </source>
</evidence>
<feature type="domain" description="Cadherin" evidence="14">
    <location>
        <begin position="367"/>
        <end position="470"/>
    </location>
</feature>
<dbReference type="KEGG" id="osn:115219371"/>
<dbReference type="PRINTS" id="PR00205">
    <property type="entry name" value="CADHERIN"/>
</dbReference>
<reference evidence="16 17" key="1">
    <citation type="submission" date="2025-08" db="UniProtKB">
        <authorList>
            <consortium name="RefSeq"/>
        </authorList>
    </citation>
    <scope>IDENTIFICATION</scope>
</reference>
<dbReference type="InterPro" id="IPR013164">
    <property type="entry name" value="Cadherin_N"/>
</dbReference>
<dbReference type="PROSITE" id="PS00232">
    <property type="entry name" value="CADHERIN_1"/>
    <property type="match status" value="2"/>
</dbReference>
<accession>A0A7E6FB48</accession>
<evidence type="ECO:0000256" key="3">
    <source>
        <dbReference type="ARBA" id="ARBA00022692"/>
    </source>
</evidence>
<evidence type="ECO:0000256" key="13">
    <source>
        <dbReference type="SAM" id="SignalP"/>
    </source>
</evidence>
<organism evidence="15 16">
    <name type="scientific">Octopus sinensis</name>
    <name type="common">East Asian common octopus</name>
    <dbReference type="NCBI Taxonomy" id="2607531"/>
    <lineage>
        <taxon>Eukaryota</taxon>
        <taxon>Metazoa</taxon>
        <taxon>Spiralia</taxon>
        <taxon>Lophotrochozoa</taxon>
        <taxon>Mollusca</taxon>
        <taxon>Cephalopoda</taxon>
        <taxon>Coleoidea</taxon>
        <taxon>Octopodiformes</taxon>
        <taxon>Octopoda</taxon>
        <taxon>Incirrata</taxon>
        <taxon>Octopodidae</taxon>
        <taxon>Octopus</taxon>
    </lineage>
</organism>
<gene>
    <name evidence="16 17" type="primary">LOC115219371</name>
</gene>
<dbReference type="FunFam" id="2.60.40.60:FF:000134">
    <property type="entry name" value="protocadherin Fat 4"/>
    <property type="match status" value="1"/>
</dbReference>
<protein>
    <submittedName>
        <fullName evidence="16 17">Protocadherin beta-15-like</fullName>
    </submittedName>
</protein>
<dbReference type="FunFam" id="2.60.40.60:FF:000004">
    <property type="entry name" value="Protocadherin 1 gamma 2"/>
    <property type="match status" value="1"/>
</dbReference>
<dbReference type="GO" id="GO:0005509">
    <property type="term" value="F:calcium ion binding"/>
    <property type="evidence" value="ECO:0007669"/>
    <property type="project" value="UniProtKB-UniRule"/>
</dbReference>
<evidence type="ECO:0000256" key="5">
    <source>
        <dbReference type="ARBA" id="ARBA00022737"/>
    </source>
</evidence>
<dbReference type="PROSITE" id="PS50268">
    <property type="entry name" value="CADHERIN_2"/>
    <property type="match status" value="6"/>
</dbReference>
<evidence type="ECO:0000313" key="15">
    <source>
        <dbReference type="Proteomes" id="UP000515154"/>
    </source>
</evidence>
<sequence>MTTFTYWHVLITLALNFHLFPGFLCLVDITYHVEEERNTGTYVGDIAADFLLLNTSPYQGSLQTTFNQLQQRKFGSNQLFNVTTSGKLHTARILDAEQLCSPKKDCYTIVKVAVRQADMFMRILKVKVIIEDVNDHHPEFPERLENIVYYETDGIGTIKTLPHAIDRDVGVVNSKISYQLRNKPDLPFTLSARKTITGSSELGVILARKLDREVKDSYNMQVIAKDGGYPSKQGVLDVHISVIDLNDNSPVFNKDIYNISVRNTHQRNRPIAMVSAKDLDSGENGHVSYFFSSETPEKVKTYFRLNHMTGEIFLQEAFRRAKKQNYELFIMAKDGGNPPRSSTAIVLVNVINERNNPPEIDINFVTQIKENTAAISEGTKVGSFIAYVSIIDNDTGQNGEVECKLEHDKFLLLDLGSNEFKITLKKSVDRETRDHYDISISCEDKGTPSLKTERKIFIQVTDINDGKPQFTKDTFKFLTYENGIPNFPIGFINATDQDLEAGGQLSYRLISNNINGIPFHVTDYGFISTSIVLDREQQDVYKFKVFVKDKGTPSLNNTANVVVEVLDENDNAPYFTFPSVDPFTLDVHYHPQSTSEITVIRASDRDSHLNAFLKYGILNGNNKQLFTLNSFTGQLSFSRPPHLNDAGSYQLVLVVKDSGSPVLSATTTVSLSVTVSNRTSSIMTATQLQPDAAIDLTLLIIIVVAAVIVSVVIVVSITLCIVKCNCGQSRSRTSRAVDQTIVCNREGHEGLAHSAKTQTGTKQQTEGRNRNTQILEPKCEFYPQYESQSEWTTTLTSEKRPPSVLLLPTRLPKR</sequence>
<dbReference type="InterPro" id="IPR020894">
    <property type="entry name" value="Cadherin_CS"/>
</dbReference>
<dbReference type="PANTHER" id="PTHR24028">
    <property type="entry name" value="CADHERIN-87A"/>
    <property type="match status" value="1"/>
</dbReference>
<keyword evidence="2" id="KW-1003">Cell membrane</keyword>
<dbReference type="Pfam" id="PF08266">
    <property type="entry name" value="Cadherin_2"/>
    <property type="match status" value="1"/>
</dbReference>
<evidence type="ECO:0000256" key="4">
    <source>
        <dbReference type="ARBA" id="ARBA00022729"/>
    </source>
</evidence>
<dbReference type="GO" id="GO:0005886">
    <property type="term" value="C:plasma membrane"/>
    <property type="evidence" value="ECO:0007669"/>
    <property type="project" value="UniProtKB-SubCell"/>
</dbReference>
<dbReference type="Gene3D" id="2.60.40.60">
    <property type="entry name" value="Cadherins"/>
    <property type="match status" value="6"/>
</dbReference>
<keyword evidence="8 12" id="KW-1133">Transmembrane helix</keyword>
<keyword evidence="10" id="KW-0325">Glycoprotein</keyword>
<evidence type="ECO:0000256" key="1">
    <source>
        <dbReference type="ARBA" id="ARBA00004251"/>
    </source>
</evidence>
<dbReference type="InterPro" id="IPR015919">
    <property type="entry name" value="Cadherin-like_sf"/>
</dbReference>
<feature type="domain" description="Cadherin" evidence="14">
    <location>
        <begin position="253"/>
        <end position="360"/>
    </location>
</feature>
<evidence type="ECO:0000256" key="9">
    <source>
        <dbReference type="ARBA" id="ARBA00023136"/>
    </source>
</evidence>
<dbReference type="SMART" id="SM00112">
    <property type="entry name" value="CA"/>
    <property type="match status" value="5"/>
</dbReference>
<feature type="domain" description="Cadherin" evidence="14">
    <location>
        <begin position="33"/>
        <end position="140"/>
    </location>
</feature>
<feature type="signal peptide" evidence="13">
    <location>
        <begin position="1"/>
        <end position="25"/>
    </location>
</feature>
<keyword evidence="5" id="KW-0677">Repeat</keyword>
<dbReference type="AlphaFoldDB" id="A0A7E6FB48"/>
<dbReference type="CDD" id="cd11304">
    <property type="entry name" value="Cadherin_repeat"/>
    <property type="match status" value="5"/>
</dbReference>
<evidence type="ECO:0000256" key="8">
    <source>
        <dbReference type="ARBA" id="ARBA00022989"/>
    </source>
</evidence>
<dbReference type="InterPro" id="IPR050174">
    <property type="entry name" value="Protocadherin/Cadherin-CA"/>
</dbReference>
<feature type="transmembrane region" description="Helical" evidence="12">
    <location>
        <begin position="696"/>
        <end position="722"/>
    </location>
</feature>
<dbReference type="RefSeq" id="XP_036364982.1">
    <property type="nucleotide sequence ID" value="XM_036509089.1"/>
</dbReference>
<evidence type="ECO:0000256" key="6">
    <source>
        <dbReference type="ARBA" id="ARBA00022837"/>
    </source>
</evidence>
<feature type="domain" description="Cadherin" evidence="14">
    <location>
        <begin position="164"/>
        <end position="252"/>
    </location>
</feature>
<keyword evidence="7" id="KW-0130">Cell adhesion</keyword>
<keyword evidence="15" id="KW-1185">Reference proteome</keyword>
<dbReference type="SUPFAM" id="SSF49313">
    <property type="entry name" value="Cadherin-like"/>
    <property type="match status" value="5"/>
</dbReference>
<proteinExistence type="predicted"/>
<feature type="domain" description="Cadherin" evidence="14">
    <location>
        <begin position="471"/>
        <end position="575"/>
    </location>
</feature>
<keyword evidence="4 13" id="KW-0732">Signal</keyword>
<keyword evidence="6 11" id="KW-0106">Calcium</keyword>
<evidence type="ECO:0000313" key="16">
    <source>
        <dbReference type="RefSeq" id="XP_036364981.1"/>
    </source>
</evidence>
<name>A0A7E6FB48_9MOLL</name>
<evidence type="ECO:0000259" key="14">
    <source>
        <dbReference type="PROSITE" id="PS50268"/>
    </source>
</evidence>